<accession>A0A0L0FW80</accession>
<dbReference type="Proteomes" id="UP000054560">
    <property type="component" value="Unassembled WGS sequence"/>
</dbReference>
<evidence type="ECO:0000313" key="3">
    <source>
        <dbReference type="Proteomes" id="UP000054560"/>
    </source>
</evidence>
<proteinExistence type="predicted"/>
<reference evidence="2 3" key="1">
    <citation type="submission" date="2011-02" db="EMBL/GenBank/DDBJ databases">
        <title>The Genome Sequence of Sphaeroforma arctica JP610.</title>
        <authorList>
            <consortium name="The Broad Institute Genome Sequencing Platform"/>
            <person name="Russ C."/>
            <person name="Cuomo C."/>
            <person name="Young S.K."/>
            <person name="Zeng Q."/>
            <person name="Gargeya S."/>
            <person name="Alvarado L."/>
            <person name="Berlin A."/>
            <person name="Chapman S.B."/>
            <person name="Chen Z."/>
            <person name="Freedman E."/>
            <person name="Gellesch M."/>
            <person name="Goldberg J."/>
            <person name="Griggs A."/>
            <person name="Gujja S."/>
            <person name="Heilman E."/>
            <person name="Heiman D."/>
            <person name="Howarth C."/>
            <person name="Mehta T."/>
            <person name="Neiman D."/>
            <person name="Pearson M."/>
            <person name="Roberts A."/>
            <person name="Saif S."/>
            <person name="Shea T."/>
            <person name="Shenoy N."/>
            <person name="Sisk P."/>
            <person name="Stolte C."/>
            <person name="Sykes S."/>
            <person name="White J."/>
            <person name="Yandava C."/>
            <person name="Burger G."/>
            <person name="Gray M.W."/>
            <person name="Holland P.W.H."/>
            <person name="King N."/>
            <person name="Lang F.B.F."/>
            <person name="Roger A.J."/>
            <person name="Ruiz-Trillo I."/>
            <person name="Haas B."/>
            <person name="Nusbaum C."/>
            <person name="Birren B."/>
        </authorList>
    </citation>
    <scope>NUCLEOTIDE SEQUENCE [LARGE SCALE GENOMIC DNA]</scope>
    <source>
        <strain evidence="2 3">JP610</strain>
    </source>
</reference>
<dbReference type="EMBL" id="KQ242101">
    <property type="protein sequence ID" value="KNC80831.1"/>
    <property type="molecule type" value="Genomic_DNA"/>
</dbReference>
<feature type="compositionally biased region" description="Polar residues" evidence="1">
    <location>
        <begin position="71"/>
        <end position="81"/>
    </location>
</feature>
<evidence type="ECO:0000313" key="2">
    <source>
        <dbReference type="EMBL" id="KNC80831.1"/>
    </source>
</evidence>
<sequence>MGTQAEMRRQVNVNTNNGNNGQQRRLQQPRVTAAGRKDLQASGTYHGATATGRVQDNRSRSSHTNFHSRDMQSSQRTTLPQGQERHQSQFSNRQPTTNTSIPQDKVVT</sequence>
<protein>
    <submittedName>
        <fullName evidence="2">Uncharacterized protein</fullName>
    </submittedName>
</protein>
<feature type="region of interest" description="Disordered" evidence="1">
    <location>
        <begin position="1"/>
        <end position="108"/>
    </location>
</feature>
<gene>
    <name evidence="2" type="ORF">SARC_06813</name>
</gene>
<feature type="compositionally biased region" description="Polar residues" evidence="1">
    <location>
        <begin position="88"/>
        <end position="102"/>
    </location>
</feature>
<name>A0A0L0FW80_9EUKA</name>
<dbReference type="GeneID" id="25907317"/>
<keyword evidence="3" id="KW-1185">Reference proteome</keyword>
<evidence type="ECO:0000256" key="1">
    <source>
        <dbReference type="SAM" id="MobiDB-lite"/>
    </source>
</evidence>
<dbReference type="AlphaFoldDB" id="A0A0L0FW80"/>
<organism evidence="2 3">
    <name type="scientific">Sphaeroforma arctica JP610</name>
    <dbReference type="NCBI Taxonomy" id="667725"/>
    <lineage>
        <taxon>Eukaryota</taxon>
        <taxon>Ichthyosporea</taxon>
        <taxon>Ichthyophonida</taxon>
        <taxon>Sphaeroforma</taxon>
    </lineage>
</organism>
<dbReference type="RefSeq" id="XP_014154733.1">
    <property type="nucleotide sequence ID" value="XM_014299258.1"/>
</dbReference>
<feature type="compositionally biased region" description="Low complexity" evidence="1">
    <location>
        <begin position="10"/>
        <end position="30"/>
    </location>
</feature>